<gene>
    <name evidence="6" type="ORF">G2W53_002982</name>
</gene>
<reference evidence="6" key="1">
    <citation type="submission" date="2020-09" db="EMBL/GenBank/DDBJ databases">
        <title>Genome-Enabled Discovery of Anthraquinone Biosynthesis in Senna tora.</title>
        <authorList>
            <person name="Kang S.-H."/>
            <person name="Pandey R.P."/>
            <person name="Lee C.-M."/>
            <person name="Sim J.-S."/>
            <person name="Jeong J.-T."/>
            <person name="Choi B.-S."/>
            <person name="Jung M."/>
            <person name="Ginzburg D."/>
            <person name="Zhao K."/>
            <person name="Won S.Y."/>
            <person name="Oh T.-J."/>
            <person name="Yu Y."/>
            <person name="Kim N.-H."/>
            <person name="Lee O.R."/>
            <person name="Lee T.-H."/>
            <person name="Bashyal P."/>
            <person name="Kim T.-S."/>
            <person name="Lee W.-H."/>
            <person name="Kawkins C."/>
            <person name="Kim C.-K."/>
            <person name="Kim J.S."/>
            <person name="Ahn B.O."/>
            <person name="Rhee S.Y."/>
            <person name="Sohng J.K."/>
        </authorList>
    </citation>
    <scope>NUCLEOTIDE SEQUENCE</scope>
    <source>
        <tissue evidence="6">Leaf</tissue>
    </source>
</reference>
<keyword evidence="1 4" id="KW-0732">Signal</keyword>
<feature type="signal peptide" evidence="4">
    <location>
        <begin position="1"/>
        <end position="22"/>
    </location>
</feature>
<evidence type="ECO:0000313" key="7">
    <source>
        <dbReference type="Proteomes" id="UP000634136"/>
    </source>
</evidence>
<evidence type="ECO:0000256" key="4">
    <source>
        <dbReference type="SAM" id="SignalP"/>
    </source>
</evidence>
<dbReference type="Proteomes" id="UP000634136">
    <property type="component" value="Unassembled WGS sequence"/>
</dbReference>
<dbReference type="InterPro" id="IPR002902">
    <property type="entry name" value="GNK2"/>
</dbReference>
<sequence length="291" mass="32677">MTLASLHLIFFFHFLFFLQYSAIDIQAQALPAYYLNHSCSTTKTFTSDSPYYSNLKTLLSSLSSHATGADEFYNATVHGGAGDTIHGLFFCRGDVTPQICKNCLQMAIHKIASRCFYSKEAIVWYHECLCSPDLRSGDCKKCLGDMMKDIRMCCLGKDGGMVLNPSCSMMFGSQMFYRKVGTVRARGPPHPLLADADKAGEEGEKKVKYSRTIIMAILPVLSVMLYYFVIYLLRRKARKRYAILKENFGTECTTLESLQFDLDTIEAATNGFSIENRIGQGGFGEVYKVRN</sequence>
<keyword evidence="6" id="KW-0675">Receptor</keyword>
<keyword evidence="3" id="KW-0812">Transmembrane</keyword>
<keyword evidence="6" id="KW-0418">Kinase</keyword>
<organism evidence="6 7">
    <name type="scientific">Senna tora</name>
    <dbReference type="NCBI Taxonomy" id="362788"/>
    <lineage>
        <taxon>Eukaryota</taxon>
        <taxon>Viridiplantae</taxon>
        <taxon>Streptophyta</taxon>
        <taxon>Embryophyta</taxon>
        <taxon>Tracheophyta</taxon>
        <taxon>Spermatophyta</taxon>
        <taxon>Magnoliopsida</taxon>
        <taxon>eudicotyledons</taxon>
        <taxon>Gunneridae</taxon>
        <taxon>Pentapetalae</taxon>
        <taxon>rosids</taxon>
        <taxon>fabids</taxon>
        <taxon>Fabales</taxon>
        <taxon>Fabaceae</taxon>
        <taxon>Caesalpinioideae</taxon>
        <taxon>Cassia clade</taxon>
        <taxon>Senna</taxon>
    </lineage>
</organism>
<evidence type="ECO:0000313" key="6">
    <source>
        <dbReference type="EMBL" id="KAF7840684.1"/>
    </source>
</evidence>
<feature type="transmembrane region" description="Helical" evidence="3">
    <location>
        <begin position="213"/>
        <end position="233"/>
    </location>
</feature>
<dbReference type="AlphaFoldDB" id="A0A834X9A8"/>
<dbReference type="Gene3D" id="3.30.200.20">
    <property type="entry name" value="Phosphorylase Kinase, domain 1"/>
    <property type="match status" value="1"/>
</dbReference>
<feature type="chain" id="PRO_5032666083" evidence="4">
    <location>
        <begin position="23"/>
        <end position="291"/>
    </location>
</feature>
<dbReference type="CDD" id="cd23509">
    <property type="entry name" value="Gnk2-like"/>
    <property type="match status" value="1"/>
</dbReference>
<dbReference type="Pfam" id="PF01657">
    <property type="entry name" value="Stress-antifung"/>
    <property type="match status" value="1"/>
</dbReference>
<dbReference type="PROSITE" id="PS51473">
    <property type="entry name" value="GNK2"/>
    <property type="match status" value="1"/>
</dbReference>
<dbReference type="GO" id="GO:0016301">
    <property type="term" value="F:kinase activity"/>
    <property type="evidence" value="ECO:0007669"/>
    <property type="project" value="UniProtKB-KW"/>
</dbReference>
<dbReference type="Gene3D" id="3.30.430.20">
    <property type="entry name" value="Gnk2 domain, C-X8-C-X2-C motif"/>
    <property type="match status" value="2"/>
</dbReference>
<proteinExistence type="predicted"/>
<name>A0A834X9A8_9FABA</name>
<keyword evidence="3" id="KW-1133">Transmembrane helix</keyword>
<evidence type="ECO:0000256" key="2">
    <source>
        <dbReference type="ARBA" id="ARBA00022737"/>
    </source>
</evidence>
<comment type="caution">
    <text evidence="6">The sequence shown here is derived from an EMBL/GenBank/DDBJ whole genome shotgun (WGS) entry which is preliminary data.</text>
</comment>
<accession>A0A834X9A8</accession>
<dbReference type="SUPFAM" id="SSF56112">
    <property type="entry name" value="Protein kinase-like (PK-like)"/>
    <property type="match status" value="1"/>
</dbReference>
<evidence type="ECO:0000256" key="3">
    <source>
        <dbReference type="SAM" id="Phobius"/>
    </source>
</evidence>
<evidence type="ECO:0000256" key="1">
    <source>
        <dbReference type="ARBA" id="ARBA00022729"/>
    </source>
</evidence>
<keyword evidence="7" id="KW-1185">Reference proteome</keyword>
<keyword evidence="2" id="KW-0677">Repeat</keyword>
<dbReference type="InterPro" id="IPR038408">
    <property type="entry name" value="GNK2_sf"/>
</dbReference>
<keyword evidence="3" id="KW-0472">Membrane</keyword>
<dbReference type="InterPro" id="IPR011009">
    <property type="entry name" value="Kinase-like_dom_sf"/>
</dbReference>
<feature type="domain" description="Gnk2-homologous" evidence="5">
    <location>
        <begin position="33"/>
        <end position="137"/>
    </location>
</feature>
<dbReference type="OrthoDB" id="1700189at2759"/>
<dbReference type="FunFam" id="3.30.430.20:FF:000003">
    <property type="entry name" value="Cysteine-rich RLK (RECEPTOR-like protein kinase) 10"/>
    <property type="match status" value="1"/>
</dbReference>
<evidence type="ECO:0000259" key="5">
    <source>
        <dbReference type="PROSITE" id="PS51473"/>
    </source>
</evidence>
<dbReference type="EMBL" id="JAAIUW010000002">
    <property type="protein sequence ID" value="KAF7840684.1"/>
    <property type="molecule type" value="Genomic_DNA"/>
</dbReference>
<dbReference type="PANTHER" id="PTHR32099:SF42">
    <property type="entry name" value="CYSTEINE-RICH RECEPTOR-LIKE PROTEIN KINASE 9-RELATED"/>
    <property type="match status" value="1"/>
</dbReference>
<protein>
    <submittedName>
        <fullName evidence="6">Cysteine-rich receptor-like protein kinase 10</fullName>
    </submittedName>
</protein>
<keyword evidence="6" id="KW-0808">Transferase</keyword>
<dbReference type="PANTHER" id="PTHR32099">
    <property type="entry name" value="CYSTEINE-RICH REPEAT SECRETORY PROTEIN"/>
    <property type="match status" value="1"/>
</dbReference>